<evidence type="ECO:0000313" key="5">
    <source>
        <dbReference type="Proteomes" id="UP001500620"/>
    </source>
</evidence>
<dbReference type="Pfam" id="PF13458">
    <property type="entry name" value="Peripla_BP_6"/>
    <property type="match status" value="1"/>
</dbReference>
<protein>
    <submittedName>
        <fullName evidence="4">Amino acid ABC transporter substrate-binding protein</fullName>
    </submittedName>
</protein>
<name>A0ABP8DE71_9ACTN</name>
<dbReference type="InterPro" id="IPR051010">
    <property type="entry name" value="BCAA_transport"/>
</dbReference>
<dbReference type="PANTHER" id="PTHR30483:SF6">
    <property type="entry name" value="PERIPLASMIC BINDING PROTEIN OF ABC TRANSPORTER FOR NATURAL AMINO ACIDS"/>
    <property type="match status" value="1"/>
</dbReference>
<comment type="similarity">
    <text evidence="1">Belongs to the leucine-binding protein family.</text>
</comment>
<dbReference type="Proteomes" id="UP001500620">
    <property type="component" value="Unassembled WGS sequence"/>
</dbReference>
<evidence type="ECO:0000313" key="4">
    <source>
        <dbReference type="EMBL" id="GAA4253731.1"/>
    </source>
</evidence>
<dbReference type="Gene3D" id="3.40.50.2300">
    <property type="match status" value="2"/>
</dbReference>
<dbReference type="EMBL" id="BAABAT010000016">
    <property type="protein sequence ID" value="GAA4253731.1"/>
    <property type="molecule type" value="Genomic_DNA"/>
</dbReference>
<gene>
    <name evidence="4" type="ORF">GCM10022255_055710</name>
</gene>
<reference evidence="5" key="1">
    <citation type="journal article" date="2019" name="Int. J. Syst. Evol. Microbiol.">
        <title>The Global Catalogue of Microorganisms (GCM) 10K type strain sequencing project: providing services to taxonomists for standard genome sequencing and annotation.</title>
        <authorList>
            <consortium name="The Broad Institute Genomics Platform"/>
            <consortium name="The Broad Institute Genome Sequencing Center for Infectious Disease"/>
            <person name="Wu L."/>
            <person name="Ma J."/>
        </authorList>
    </citation>
    <scope>NUCLEOTIDE SEQUENCE [LARGE SCALE GENOMIC DNA]</scope>
    <source>
        <strain evidence="5">JCM 17441</strain>
    </source>
</reference>
<proteinExistence type="inferred from homology"/>
<comment type="caution">
    <text evidence="4">The sequence shown here is derived from an EMBL/GenBank/DDBJ whole genome shotgun (WGS) entry which is preliminary data.</text>
</comment>
<evidence type="ECO:0000256" key="2">
    <source>
        <dbReference type="ARBA" id="ARBA00022729"/>
    </source>
</evidence>
<dbReference type="SUPFAM" id="SSF53822">
    <property type="entry name" value="Periplasmic binding protein-like I"/>
    <property type="match status" value="1"/>
</dbReference>
<keyword evidence="2" id="KW-0732">Signal</keyword>
<feature type="domain" description="Leucine-binding protein" evidence="3">
    <location>
        <begin position="38"/>
        <end position="381"/>
    </location>
</feature>
<sequence>MRRRSFAAAAAAVAMAMVVTGCNRGSGSDGGSGGSSTPIVVGSTLSLTGAFAATGLIHKIAGEEFVDRLNKAGGLLGRKVEWKVLDDQSDQAKVSQLYERLISQDKVDLILGPYATPNILSAMAVAQRHGYILPQHSAVLAPQLTYDCQFPAWSIGPTPNSFIPNQLFDALASLPNPPKSVAVLTSQSGSAAFVSDGFGNDKSGALSIAKERGINVVADVHYPPTTTDWAPIATQVRDAKPDLVIDNGLGVDAVNILQAMKQLNYQPKQMFSLFPAPGPLLALGDLSEGMLSVSMFEPNKPILDKLGAPATEIVNDFAERAKAAKLPYTVFETQATASWNAWEILTGAVKATGGTDQKKMCDSLHSKGVDTTFSGHLAFDPKSFNFWPTTQTLKQIQKGDWVTVWPADKAAAPLAPPRS</sequence>
<accession>A0ABP8DE71</accession>
<evidence type="ECO:0000259" key="3">
    <source>
        <dbReference type="Pfam" id="PF13458"/>
    </source>
</evidence>
<keyword evidence="5" id="KW-1185">Reference proteome</keyword>
<dbReference type="PROSITE" id="PS51257">
    <property type="entry name" value="PROKAR_LIPOPROTEIN"/>
    <property type="match status" value="1"/>
</dbReference>
<dbReference type="InterPro" id="IPR028082">
    <property type="entry name" value="Peripla_BP_I"/>
</dbReference>
<dbReference type="RefSeq" id="WP_345130788.1">
    <property type="nucleotide sequence ID" value="NZ_BAABAT010000016.1"/>
</dbReference>
<evidence type="ECO:0000256" key="1">
    <source>
        <dbReference type="ARBA" id="ARBA00010062"/>
    </source>
</evidence>
<dbReference type="InterPro" id="IPR028081">
    <property type="entry name" value="Leu-bd"/>
</dbReference>
<organism evidence="4 5">
    <name type="scientific">Dactylosporangium darangshiense</name>
    <dbReference type="NCBI Taxonomy" id="579108"/>
    <lineage>
        <taxon>Bacteria</taxon>
        <taxon>Bacillati</taxon>
        <taxon>Actinomycetota</taxon>
        <taxon>Actinomycetes</taxon>
        <taxon>Micromonosporales</taxon>
        <taxon>Micromonosporaceae</taxon>
        <taxon>Dactylosporangium</taxon>
    </lineage>
</organism>
<dbReference type="PANTHER" id="PTHR30483">
    <property type="entry name" value="LEUCINE-SPECIFIC-BINDING PROTEIN"/>
    <property type="match status" value="1"/>
</dbReference>
<dbReference type="CDD" id="cd06338">
    <property type="entry name" value="PBP1_ABC_ligand_binding-like"/>
    <property type="match status" value="1"/>
</dbReference>